<dbReference type="InParanoid" id="A0A259U0T3"/>
<evidence type="ECO:0000259" key="1">
    <source>
        <dbReference type="Pfam" id="PF18962"/>
    </source>
</evidence>
<organism evidence="2 3">
    <name type="scientific">Rubricoccus marinus</name>
    <dbReference type="NCBI Taxonomy" id="716817"/>
    <lineage>
        <taxon>Bacteria</taxon>
        <taxon>Pseudomonadati</taxon>
        <taxon>Rhodothermota</taxon>
        <taxon>Rhodothermia</taxon>
        <taxon>Rhodothermales</taxon>
        <taxon>Rubricoccaceae</taxon>
        <taxon>Rubricoccus</taxon>
    </lineage>
</organism>
<comment type="caution">
    <text evidence="2">The sequence shown here is derived from an EMBL/GenBank/DDBJ whole genome shotgun (WGS) entry which is preliminary data.</text>
</comment>
<evidence type="ECO:0000313" key="3">
    <source>
        <dbReference type="Proteomes" id="UP000216446"/>
    </source>
</evidence>
<dbReference type="AlphaFoldDB" id="A0A259U0T3"/>
<dbReference type="Proteomes" id="UP000216446">
    <property type="component" value="Unassembled WGS sequence"/>
</dbReference>
<dbReference type="EMBL" id="MQWB01000001">
    <property type="protein sequence ID" value="OZC03448.1"/>
    <property type="molecule type" value="Genomic_DNA"/>
</dbReference>
<dbReference type="RefSeq" id="WP_179271142.1">
    <property type="nucleotide sequence ID" value="NZ_MQWB01000001.1"/>
</dbReference>
<dbReference type="InterPro" id="IPR026444">
    <property type="entry name" value="Secre_tail"/>
</dbReference>
<dbReference type="Pfam" id="PF18962">
    <property type="entry name" value="Por_Secre_tail"/>
    <property type="match status" value="1"/>
</dbReference>
<protein>
    <recommendedName>
        <fullName evidence="1">Secretion system C-terminal sorting domain-containing protein</fullName>
    </recommendedName>
</protein>
<dbReference type="NCBIfam" id="TIGR04183">
    <property type="entry name" value="Por_Secre_tail"/>
    <property type="match status" value="1"/>
</dbReference>
<gene>
    <name evidence="2" type="ORF">BSZ36_10935</name>
</gene>
<keyword evidence="3" id="KW-1185">Reference proteome</keyword>
<evidence type="ECO:0000313" key="2">
    <source>
        <dbReference type="EMBL" id="OZC03448.1"/>
    </source>
</evidence>
<name>A0A259U0T3_9BACT</name>
<accession>A0A259U0T3</accession>
<proteinExistence type="predicted"/>
<sequence length="262" mass="26761">MVGTSAYGNGDTATSTGTAQELGQSFTATCDGEFIDIDLAIANNFGTPSNAGTEVPITLSVFEGEGTGGTELFTGDFNVTLPADGLFATFTFPLGGFDVAEGTLYTVFVDATGDNFTIVGNASTAPNPYTSGQAVISTSGGPIGAGPLSNPFLDLRFTARFGAPSETSIEEAIARGGAFSPAYPNPVRGVGRVELTLEQAQDVTVELFDALGRKVAVLFDGPMAGVQAMPLEFDASALAPGTYLIRASGDGLAASQRVSVIR</sequence>
<reference evidence="2 3" key="1">
    <citation type="submission" date="2016-11" db="EMBL/GenBank/DDBJ databases">
        <title>Study of marine rhodopsin-containing bacteria.</title>
        <authorList>
            <person name="Yoshizawa S."/>
            <person name="Kumagai Y."/>
            <person name="Kogure K."/>
        </authorList>
    </citation>
    <scope>NUCLEOTIDE SEQUENCE [LARGE SCALE GENOMIC DNA]</scope>
    <source>
        <strain evidence="2 3">SG-29</strain>
    </source>
</reference>
<feature type="domain" description="Secretion system C-terminal sorting" evidence="1">
    <location>
        <begin position="183"/>
        <end position="257"/>
    </location>
</feature>